<organism evidence="1 2">
    <name type="scientific">Stylosanthes scabra</name>
    <dbReference type="NCBI Taxonomy" id="79078"/>
    <lineage>
        <taxon>Eukaryota</taxon>
        <taxon>Viridiplantae</taxon>
        <taxon>Streptophyta</taxon>
        <taxon>Embryophyta</taxon>
        <taxon>Tracheophyta</taxon>
        <taxon>Spermatophyta</taxon>
        <taxon>Magnoliopsida</taxon>
        <taxon>eudicotyledons</taxon>
        <taxon>Gunneridae</taxon>
        <taxon>Pentapetalae</taxon>
        <taxon>rosids</taxon>
        <taxon>fabids</taxon>
        <taxon>Fabales</taxon>
        <taxon>Fabaceae</taxon>
        <taxon>Papilionoideae</taxon>
        <taxon>50 kb inversion clade</taxon>
        <taxon>dalbergioids sensu lato</taxon>
        <taxon>Dalbergieae</taxon>
        <taxon>Pterocarpus clade</taxon>
        <taxon>Stylosanthes</taxon>
    </lineage>
</organism>
<name>A0ABU6TXL8_9FABA</name>
<evidence type="ECO:0000313" key="2">
    <source>
        <dbReference type="Proteomes" id="UP001341840"/>
    </source>
</evidence>
<protein>
    <submittedName>
        <fullName evidence="1">Uncharacterized protein</fullName>
    </submittedName>
</protein>
<gene>
    <name evidence="1" type="ORF">PIB30_099490</name>
</gene>
<reference evidence="1 2" key="1">
    <citation type="journal article" date="2023" name="Plants (Basel)">
        <title>Bridging the Gap: Combining Genomics and Transcriptomics Approaches to Understand Stylosanthes scabra, an Orphan Legume from the Brazilian Caatinga.</title>
        <authorList>
            <person name="Ferreira-Neto J.R.C."/>
            <person name="da Silva M.D."/>
            <person name="Binneck E."/>
            <person name="de Melo N.F."/>
            <person name="da Silva R.H."/>
            <person name="de Melo A.L.T.M."/>
            <person name="Pandolfi V."/>
            <person name="Bustamante F.O."/>
            <person name="Brasileiro-Vidal A.C."/>
            <person name="Benko-Iseppon A.M."/>
        </authorList>
    </citation>
    <scope>NUCLEOTIDE SEQUENCE [LARGE SCALE GENOMIC DNA]</scope>
    <source>
        <tissue evidence="1">Leaves</tissue>
    </source>
</reference>
<proteinExistence type="predicted"/>
<accession>A0ABU6TXL8</accession>
<dbReference type="EMBL" id="JASCZI010093290">
    <property type="protein sequence ID" value="MED6153207.1"/>
    <property type="molecule type" value="Genomic_DNA"/>
</dbReference>
<dbReference type="Proteomes" id="UP001341840">
    <property type="component" value="Unassembled WGS sequence"/>
</dbReference>
<evidence type="ECO:0000313" key="1">
    <source>
        <dbReference type="EMBL" id="MED6153207.1"/>
    </source>
</evidence>
<sequence>MFPALGREKKQQVKELDWKASSLVHLNPRSEIEKTCRRNNTARRARIAQQNNPIGEEGATFDLDNMADVIDNERKVMREYTAPSLDGYVSSITRPPVAANNF</sequence>
<keyword evidence="2" id="KW-1185">Reference proteome</keyword>
<comment type="caution">
    <text evidence="1">The sequence shown here is derived from an EMBL/GenBank/DDBJ whole genome shotgun (WGS) entry which is preliminary data.</text>
</comment>